<keyword evidence="1" id="KW-0596">Phosphopantetheine</keyword>
<dbReference type="InterPro" id="IPR013120">
    <property type="entry name" value="FAR_NAD-bd"/>
</dbReference>
<dbReference type="InterPro" id="IPR010080">
    <property type="entry name" value="Thioester_reductase-like_dom"/>
</dbReference>
<dbReference type="Pfam" id="PF00550">
    <property type="entry name" value="PP-binding"/>
    <property type="match status" value="1"/>
</dbReference>
<dbReference type="GO" id="GO:0031177">
    <property type="term" value="F:phosphopantetheine binding"/>
    <property type="evidence" value="ECO:0007669"/>
    <property type="project" value="InterPro"/>
</dbReference>
<dbReference type="SUPFAM" id="SSF51735">
    <property type="entry name" value="NAD(P)-binding Rossmann-fold domains"/>
    <property type="match status" value="1"/>
</dbReference>
<protein>
    <submittedName>
        <fullName evidence="7">Fatty acid CoA ligase FadD9</fullName>
    </submittedName>
</protein>
<proteinExistence type="predicted"/>
<evidence type="ECO:0000256" key="2">
    <source>
        <dbReference type="ARBA" id="ARBA00022553"/>
    </source>
</evidence>
<comment type="caution">
    <text evidence="7">The sequence shown here is derived from an EMBL/GenBank/DDBJ whole genome shotgun (WGS) entry which is preliminary data.</text>
</comment>
<dbReference type="PANTHER" id="PTHR43272:SF33">
    <property type="entry name" value="AMP-BINDING DOMAIN-CONTAINING PROTEIN-RELATED"/>
    <property type="match status" value="1"/>
</dbReference>
<evidence type="ECO:0000256" key="3">
    <source>
        <dbReference type="ARBA" id="ARBA00022741"/>
    </source>
</evidence>
<dbReference type="PROSITE" id="PS50075">
    <property type="entry name" value="CARRIER"/>
    <property type="match status" value="1"/>
</dbReference>
<keyword evidence="7" id="KW-0436">Ligase</keyword>
<dbReference type="GO" id="GO:0004467">
    <property type="term" value="F:long-chain fatty acid-CoA ligase activity"/>
    <property type="evidence" value="ECO:0007669"/>
    <property type="project" value="UniProtKB-EC"/>
</dbReference>
<accession>A0A927MND6</accession>
<keyword evidence="3" id="KW-0547">Nucleotide-binding</keyword>
<dbReference type="Gene3D" id="3.40.50.12780">
    <property type="entry name" value="N-terminal domain of ligase-like"/>
    <property type="match status" value="1"/>
</dbReference>
<dbReference type="Gene3D" id="3.30.300.30">
    <property type="match status" value="1"/>
</dbReference>
<comment type="catalytic activity">
    <reaction evidence="5">
        <text>a long-chain fatty acid + ATP + CoA = a long-chain fatty acyl-CoA + AMP + diphosphate</text>
        <dbReference type="Rhea" id="RHEA:15421"/>
        <dbReference type="ChEBI" id="CHEBI:30616"/>
        <dbReference type="ChEBI" id="CHEBI:33019"/>
        <dbReference type="ChEBI" id="CHEBI:57287"/>
        <dbReference type="ChEBI" id="CHEBI:57560"/>
        <dbReference type="ChEBI" id="CHEBI:83139"/>
        <dbReference type="ChEBI" id="CHEBI:456215"/>
        <dbReference type="EC" id="6.2.1.3"/>
    </reaction>
    <physiologicalReaction direction="left-to-right" evidence="5">
        <dbReference type="Rhea" id="RHEA:15422"/>
    </physiologicalReaction>
</comment>
<evidence type="ECO:0000256" key="5">
    <source>
        <dbReference type="ARBA" id="ARBA00024484"/>
    </source>
</evidence>
<dbReference type="GO" id="GO:0005524">
    <property type="term" value="F:ATP binding"/>
    <property type="evidence" value="ECO:0007669"/>
    <property type="project" value="UniProtKB-KW"/>
</dbReference>
<dbReference type="Gene3D" id="3.40.50.720">
    <property type="entry name" value="NAD(P)-binding Rossmann-like Domain"/>
    <property type="match status" value="1"/>
</dbReference>
<reference evidence="7" key="1">
    <citation type="submission" date="2020-10" db="EMBL/GenBank/DDBJ databases">
        <title>Sequencing the genomes of 1000 actinobacteria strains.</title>
        <authorList>
            <person name="Klenk H.-P."/>
        </authorList>
    </citation>
    <scope>NUCLEOTIDE SEQUENCE</scope>
    <source>
        <strain evidence="7">DSM 45354</strain>
    </source>
</reference>
<dbReference type="InterPro" id="IPR000873">
    <property type="entry name" value="AMP-dep_synth/lig_dom"/>
</dbReference>
<name>A0A927MND6_9ACTN</name>
<evidence type="ECO:0000313" key="8">
    <source>
        <dbReference type="Proteomes" id="UP000638648"/>
    </source>
</evidence>
<gene>
    <name evidence="7" type="ORF">HEB94_000738</name>
</gene>
<keyword evidence="4" id="KW-0067">ATP-binding</keyword>
<dbReference type="Proteomes" id="UP000638648">
    <property type="component" value="Unassembled WGS sequence"/>
</dbReference>
<dbReference type="InterPro" id="IPR046407">
    <property type="entry name" value="CAR"/>
</dbReference>
<dbReference type="SUPFAM" id="SSF56801">
    <property type="entry name" value="Acetyl-CoA synthetase-like"/>
    <property type="match status" value="1"/>
</dbReference>
<dbReference type="GO" id="GO:0050661">
    <property type="term" value="F:NADP binding"/>
    <property type="evidence" value="ECO:0007669"/>
    <property type="project" value="InterPro"/>
</dbReference>
<dbReference type="Pfam" id="PF23562">
    <property type="entry name" value="AMP-binding_C_3"/>
    <property type="match status" value="1"/>
</dbReference>
<evidence type="ECO:0000259" key="6">
    <source>
        <dbReference type="PROSITE" id="PS50075"/>
    </source>
</evidence>
<sequence>MTATQLTPEERRLAEVLAADDKVRARLPLPAVANAVRDSIGALSEIVETIMLGYADRPALAERPVASEQTDSGGFADRREPRLETVSYREVWTCARSISTAWQHSSTGILRPGDVICSMASPSVDYAILELATIASGAVSVPVAPSAPATEWVSIFSATRPRVLAVGVDLVATVLKSLPPDLLPPTLIVLGQARSAGRINQAVLDARRTVVNTRTAVHSVKSLHRIGRDLPAAPLHVPAANAEPLSQILYTSGTTGDPKGAMFPEHLLADSWRGLAQAPWPGITLHHAPMNHIAGRLALAGTLARGGTCCFVGSSDTSTLLEDFSLVRPTELAVVPRVCEILYERFTSDVEARIAGGAAREDARDQAVVELRDRVLGGRVTRASNGSALLREELRSFMTMLLGVPLHDGFGTTEAGGPILVDNQILRPQVIDYKLVDVPELGYFGTDRPYPRGELLVKTRSMIPGYYGRPDLNAALFDADGYCRTGDVMAQTAPDQLHFVDRRNNVIKLAQAEFVSVARIEEALADSPLIHQIFVHGHNGRAYLVAVVVPSRQVAETYPDPAELKSALARAIRARGKEAGLRSYEVPRSFIVEHEPFSVDNGLVTGLGKVLRAKVRDRFDDQLGRLYGALAAQQESELAALRHGADDRPVLDTVVRAVGALVGDHATQPAPAMRFVDLGGDSLSALGLSTLLQEIYGVEVPVSMLVGPATSLGDVAGHIEAARTAGTSRPTARLVHGAGSTIRVDDLRTDALLDAATAAAPPLADRPSSPRAVLLTGGNGFLGRFVALELLKRLDCEVVCLVRGRSDEGARRRLEQAFDTGDPGLLDRFRELAEHRLHVIAGDVDDPRLGLTHEGWLRLAEGVDTIIHPAAQVNHVLPYEQLFGPNVRGTAAVIDLALASRLKEVVFLSTVGIADQVAGDLGEHDDIRVTNPTRVLSSVYAAGYANSKWAAEVLLRHAHDRYGLPVTVFRSGLILAHGQYVGQLNPQDMFTRLMLSILVTGVAPTSFTAYRSTAHRARSAAFGGVPVDFLAESVVRLGTAHSGLGHRTFNAINPDPLGPSLDTAVDWLIDSGASVTRIDDHSEWLRRFEIGLHGAPERIAAFTALPLIEAFRSPAATSSSLASASRFRSAVHDVGVGGTGVIPGLSLHLVSKYVSDLAALGLTGAAR</sequence>
<feature type="domain" description="Carrier" evidence="6">
    <location>
        <begin position="645"/>
        <end position="723"/>
    </location>
</feature>
<dbReference type="SMART" id="SM00823">
    <property type="entry name" value="PKS_PP"/>
    <property type="match status" value="1"/>
</dbReference>
<dbReference type="GO" id="GO:0016020">
    <property type="term" value="C:membrane"/>
    <property type="evidence" value="ECO:0007669"/>
    <property type="project" value="TreeGrafter"/>
</dbReference>
<keyword evidence="2" id="KW-0597">Phosphoprotein</keyword>
<dbReference type="PROSITE" id="PS00012">
    <property type="entry name" value="PHOSPHOPANTETHEINE"/>
    <property type="match status" value="1"/>
</dbReference>
<dbReference type="InterPro" id="IPR036736">
    <property type="entry name" value="ACP-like_sf"/>
</dbReference>
<keyword evidence="8" id="KW-1185">Reference proteome</keyword>
<dbReference type="Pfam" id="PF07993">
    <property type="entry name" value="NAD_binding_4"/>
    <property type="match status" value="1"/>
</dbReference>
<dbReference type="AlphaFoldDB" id="A0A927MND6"/>
<dbReference type="InterPro" id="IPR020806">
    <property type="entry name" value="PKS_PP-bd"/>
</dbReference>
<dbReference type="SUPFAM" id="SSF47336">
    <property type="entry name" value="ACP-like"/>
    <property type="match status" value="1"/>
</dbReference>
<dbReference type="NCBIfam" id="NF041592">
    <property type="entry name" value="carboxyl_red"/>
    <property type="match status" value="1"/>
</dbReference>
<dbReference type="Gene3D" id="1.10.1200.10">
    <property type="entry name" value="ACP-like"/>
    <property type="match status" value="1"/>
</dbReference>
<dbReference type="InterPro" id="IPR020845">
    <property type="entry name" value="AMP-binding_CS"/>
</dbReference>
<dbReference type="InterPro" id="IPR045851">
    <property type="entry name" value="AMP-bd_C_sf"/>
</dbReference>
<dbReference type="GO" id="GO:0016620">
    <property type="term" value="F:oxidoreductase activity, acting on the aldehyde or oxo group of donors, NAD or NADP as acceptor"/>
    <property type="evidence" value="ECO:0007669"/>
    <property type="project" value="InterPro"/>
</dbReference>
<dbReference type="InterPro" id="IPR036291">
    <property type="entry name" value="NAD(P)-bd_dom_sf"/>
</dbReference>
<dbReference type="InterPro" id="IPR042099">
    <property type="entry name" value="ANL_N_sf"/>
</dbReference>
<dbReference type="EMBL" id="JADBEM010000001">
    <property type="protein sequence ID" value="MBE1603890.1"/>
    <property type="molecule type" value="Genomic_DNA"/>
</dbReference>
<dbReference type="CDD" id="cd05235">
    <property type="entry name" value="SDR_e1"/>
    <property type="match status" value="1"/>
</dbReference>
<dbReference type="RefSeq" id="WP_192748588.1">
    <property type="nucleotide sequence ID" value="NZ_BAABJL010000073.1"/>
</dbReference>
<dbReference type="Pfam" id="PF00501">
    <property type="entry name" value="AMP-binding"/>
    <property type="match status" value="1"/>
</dbReference>
<dbReference type="InterPro" id="IPR009081">
    <property type="entry name" value="PP-bd_ACP"/>
</dbReference>
<dbReference type="PROSITE" id="PS00455">
    <property type="entry name" value="AMP_BINDING"/>
    <property type="match status" value="1"/>
</dbReference>
<evidence type="ECO:0000256" key="1">
    <source>
        <dbReference type="ARBA" id="ARBA00022450"/>
    </source>
</evidence>
<dbReference type="PANTHER" id="PTHR43272">
    <property type="entry name" value="LONG-CHAIN-FATTY-ACID--COA LIGASE"/>
    <property type="match status" value="1"/>
</dbReference>
<dbReference type="InterPro" id="IPR006162">
    <property type="entry name" value="Ppantetheine_attach_site"/>
</dbReference>
<evidence type="ECO:0000313" key="7">
    <source>
        <dbReference type="EMBL" id="MBE1603890.1"/>
    </source>
</evidence>
<evidence type="ECO:0000256" key="4">
    <source>
        <dbReference type="ARBA" id="ARBA00022840"/>
    </source>
</evidence>
<organism evidence="7 8">
    <name type="scientific">Actinopolymorpha pittospori</name>
    <dbReference type="NCBI Taxonomy" id="648752"/>
    <lineage>
        <taxon>Bacteria</taxon>
        <taxon>Bacillati</taxon>
        <taxon>Actinomycetota</taxon>
        <taxon>Actinomycetes</taxon>
        <taxon>Propionibacteriales</taxon>
        <taxon>Actinopolymorphaceae</taxon>
        <taxon>Actinopolymorpha</taxon>
    </lineage>
</organism>
<dbReference type="NCBIfam" id="TIGR01746">
    <property type="entry name" value="Thioester-redct"/>
    <property type="match status" value="1"/>
</dbReference>